<keyword evidence="3" id="KW-1185">Reference proteome</keyword>
<name>A0AAV2RA87_MEGNR</name>
<feature type="non-terminal residue" evidence="2">
    <location>
        <position position="1"/>
    </location>
</feature>
<feature type="compositionally biased region" description="Basic and acidic residues" evidence="1">
    <location>
        <begin position="67"/>
        <end position="85"/>
    </location>
</feature>
<feature type="compositionally biased region" description="Basic residues" evidence="1">
    <location>
        <begin position="1"/>
        <end position="12"/>
    </location>
</feature>
<feature type="non-terminal residue" evidence="2">
    <location>
        <position position="99"/>
    </location>
</feature>
<proteinExistence type="predicted"/>
<organism evidence="2 3">
    <name type="scientific">Meganyctiphanes norvegica</name>
    <name type="common">Northern krill</name>
    <name type="synonym">Thysanopoda norvegica</name>
    <dbReference type="NCBI Taxonomy" id="48144"/>
    <lineage>
        <taxon>Eukaryota</taxon>
        <taxon>Metazoa</taxon>
        <taxon>Ecdysozoa</taxon>
        <taxon>Arthropoda</taxon>
        <taxon>Crustacea</taxon>
        <taxon>Multicrustacea</taxon>
        <taxon>Malacostraca</taxon>
        <taxon>Eumalacostraca</taxon>
        <taxon>Eucarida</taxon>
        <taxon>Euphausiacea</taxon>
        <taxon>Euphausiidae</taxon>
        <taxon>Meganyctiphanes</taxon>
    </lineage>
</organism>
<sequence length="99" mass="11260">QRRHHHHNHGRSRSSQEGRQGQEARSQAPAPTFRCHDRRSHQGPEGAWWFLPPGHLKVHPGQQQDCQCREGKGQRQARHQEDVGRQEAGPSQGILQSGN</sequence>
<dbReference type="AlphaFoldDB" id="A0AAV2RA87"/>
<gene>
    <name evidence="2" type="ORF">MNOR_LOCUS22462</name>
</gene>
<evidence type="ECO:0000256" key="1">
    <source>
        <dbReference type="SAM" id="MobiDB-lite"/>
    </source>
</evidence>
<dbReference type="EMBL" id="CAXKWB010018918">
    <property type="protein sequence ID" value="CAL4121468.1"/>
    <property type="molecule type" value="Genomic_DNA"/>
</dbReference>
<feature type="region of interest" description="Disordered" evidence="1">
    <location>
        <begin position="1"/>
        <end position="99"/>
    </location>
</feature>
<comment type="caution">
    <text evidence="2">The sequence shown here is derived from an EMBL/GenBank/DDBJ whole genome shotgun (WGS) entry which is preliminary data.</text>
</comment>
<evidence type="ECO:0000313" key="3">
    <source>
        <dbReference type="Proteomes" id="UP001497623"/>
    </source>
</evidence>
<reference evidence="2 3" key="1">
    <citation type="submission" date="2024-05" db="EMBL/GenBank/DDBJ databases">
        <authorList>
            <person name="Wallberg A."/>
        </authorList>
    </citation>
    <scope>NUCLEOTIDE SEQUENCE [LARGE SCALE GENOMIC DNA]</scope>
</reference>
<dbReference type="Proteomes" id="UP001497623">
    <property type="component" value="Unassembled WGS sequence"/>
</dbReference>
<accession>A0AAV2RA87</accession>
<evidence type="ECO:0000313" key="2">
    <source>
        <dbReference type="EMBL" id="CAL4121468.1"/>
    </source>
</evidence>
<protein>
    <submittedName>
        <fullName evidence="2">Uncharacterized protein</fullName>
    </submittedName>
</protein>